<evidence type="ECO:0000256" key="2">
    <source>
        <dbReference type="ARBA" id="ARBA00022448"/>
    </source>
</evidence>
<evidence type="ECO:0000256" key="3">
    <source>
        <dbReference type="ARBA" id="ARBA00022692"/>
    </source>
</evidence>
<dbReference type="EMBL" id="LAZR01000379">
    <property type="protein sequence ID" value="KKN71649.1"/>
    <property type="molecule type" value="Genomic_DNA"/>
</dbReference>
<feature type="transmembrane region" description="Helical" evidence="8">
    <location>
        <begin position="41"/>
        <end position="67"/>
    </location>
</feature>
<feature type="compositionally biased region" description="Low complexity" evidence="7">
    <location>
        <begin position="236"/>
        <end position="253"/>
    </location>
</feature>
<protein>
    <recommendedName>
        <fullName evidence="10">RnfA-Nqr electron transport subunit</fullName>
    </recommendedName>
</protein>
<dbReference type="GO" id="GO:0012505">
    <property type="term" value="C:endomembrane system"/>
    <property type="evidence" value="ECO:0007669"/>
    <property type="project" value="UniProtKB-SubCell"/>
</dbReference>
<evidence type="ECO:0008006" key="10">
    <source>
        <dbReference type="Google" id="ProtNLM"/>
    </source>
</evidence>
<feature type="transmembrane region" description="Helical" evidence="8">
    <location>
        <begin position="198"/>
        <end position="219"/>
    </location>
</feature>
<organism evidence="9">
    <name type="scientific">marine sediment metagenome</name>
    <dbReference type="NCBI Taxonomy" id="412755"/>
    <lineage>
        <taxon>unclassified sequences</taxon>
        <taxon>metagenomes</taxon>
        <taxon>ecological metagenomes</taxon>
    </lineage>
</organism>
<keyword evidence="5 8" id="KW-1133">Transmembrane helix</keyword>
<dbReference type="AlphaFoldDB" id="A0A0F9SXJ9"/>
<feature type="transmembrane region" description="Helical" evidence="8">
    <location>
        <begin position="87"/>
        <end position="108"/>
    </location>
</feature>
<dbReference type="PIRSF" id="PIRSF006102">
    <property type="entry name" value="NQR_DE"/>
    <property type="match status" value="1"/>
</dbReference>
<proteinExistence type="predicted"/>
<dbReference type="InterPro" id="IPR050133">
    <property type="entry name" value="NqrDE/RnfAE_oxidrdctase"/>
</dbReference>
<evidence type="ECO:0000256" key="7">
    <source>
        <dbReference type="SAM" id="MobiDB-lite"/>
    </source>
</evidence>
<comment type="subcellular location">
    <subcellularLocation>
        <location evidence="1">Endomembrane system</location>
        <topology evidence="1">Multi-pass membrane protein</topology>
    </subcellularLocation>
</comment>
<feature type="transmembrane region" description="Helical" evidence="8">
    <location>
        <begin position="120"/>
        <end position="140"/>
    </location>
</feature>
<feature type="region of interest" description="Disordered" evidence="7">
    <location>
        <begin position="230"/>
        <end position="253"/>
    </location>
</feature>
<evidence type="ECO:0000313" key="9">
    <source>
        <dbReference type="EMBL" id="KKN71649.1"/>
    </source>
</evidence>
<dbReference type="Pfam" id="PF02508">
    <property type="entry name" value="Rnf-Nqr"/>
    <property type="match status" value="1"/>
</dbReference>
<dbReference type="InterPro" id="IPR003667">
    <property type="entry name" value="NqrDE/RnfAE"/>
</dbReference>
<feature type="transmembrane region" description="Helical" evidence="8">
    <location>
        <begin position="6"/>
        <end position="34"/>
    </location>
</feature>
<keyword evidence="3 8" id="KW-0812">Transmembrane</keyword>
<keyword evidence="2" id="KW-0813">Transport</keyword>
<dbReference type="PANTHER" id="PTHR30335:SF1">
    <property type="entry name" value="NA(+)-TRANSLOCATING NADH-QUINONE REDUCTASE SUBUNIT E"/>
    <property type="match status" value="1"/>
</dbReference>
<dbReference type="PANTHER" id="PTHR30335">
    <property type="entry name" value="INTEGRAL MEMBRANE PROTEIN OF SOXR-REDUCING COMPLEX"/>
    <property type="match status" value="1"/>
</dbReference>
<sequence>MELVSQLVLIAVSAAIINNFVLHYFVGICPFLGVSRRVDMAFGMGCAVTFVISVAALLSWLCTEYILRPGAPLTSWLTGNPEADLSILNYIVYIFVIASSVQLVEMYLRKFFPPLYKSFGVFLPLITTNCAILFACLEIMKHVSIGAGAGAWGGGGGEKWGLAAAMVLAIAGGVGFTIAIVIMAGIREDLDHCDVPKPLQGAGITLLVAGILALAFMGFSGVDSNLKKAISPQDPPAATATTPGDPTEGDPSP</sequence>
<dbReference type="GO" id="GO:0005886">
    <property type="term" value="C:plasma membrane"/>
    <property type="evidence" value="ECO:0007669"/>
    <property type="project" value="TreeGrafter"/>
</dbReference>
<keyword evidence="4" id="KW-1278">Translocase</keyword>
<evidence type="ECO:0000256" key="4">
    <source>
        <dbReference type="ARBA" id="ARBA00022967"/>
    </source>
</evidence>
<name>A0A0F9SXJ9_9ZZZZ</name>
<keyword evidence="6 8" id="KW-0472">Membrane</keyword>
<evidence type="ECO:0000256" key="1">
    <source>
        <dbReference type="ARBA" id="ARBA00004127"/>
    </source>
</evidence>
<reference evidence="9" key="1">
    <citation type="journal article" date="2015" name="Nature">
        <title>Complex archaea that bridge the gap between prokaryotes and eukaryotes.</title>
        <authorList>
            <person name="Spang A."/>
            <person name="Saw J.H."/>
            <person name="Jorgensen S.L."/>
            <person name="Zaremba-Niedzwiedzka K."/>
            <person name="Martijn J."/>
            <person name="Lind A.E."/>
            <person name="van Eijk R."/>
            <person name="Schleper C."/>
            <person name="Guy L."/>
            <person name="Ettema T.J."/>
        </authorList>
    </citation>
    <scope>NUCLEOTIDE SEQUENCE</scope>
</reference>
<evidence type="ECO:0000256" key="8">
    <source>
        <dbReference type="SAM" id="Phobius"/>
    </source>
</evidence>
<feature type="transmembrane region" description="Helical" evidence="8">
    <location>
        <begin position="160"/>
        <end position="186"/>
    </location>
</feature>
<evidence type="ECO:0000256" key="6">
    <source>
        <dbReference type="ARBA" id="ARBA00023136"/>
    </source>
</evidence>
<gene>
    <name evidence="9" type="ORF">LCGC14_0418770</name>
</gene>
<accession>A0A0F9SXJ9</accession>
<comment type="caution">
    <text evidence="9">The sequence shown here is derived from an EMBL/GenBank/DDBJ whole genome shotgun (WGS) entry which is preliminary data.</text>
</comment>
<evidence type="ECO:0000256" key="5">
    <source>
        <dbReference type="ARBA" id="ARBA00022989"/>
    </source>
</evidence>